<feature type="compositionally biased region" description="Polar residues" evidence="1">
    <location>
        <begin position="34"/>
        <end position="43"/>
    </location>
</feature>
<evidence type="ECO:0000313" key="2">
    <source>
        <dbReference type="EMBL" id="KAJ1200119.1"/>
    </source>
</evidence>
<name>A0AAV7VER8_PLEWA</name>
<evidence type="ECO:0000313" key="3">
    <source>
        <dbReference type="Proteomes" id="UP001066276"/>
    </source>
</evidence>
<organism evidence="2 3">
    <name type="scientific">Pleurodeles waltl</name>
    <name type="common">Iberian ribbed newt</name>
    <dbReference type="NCBI Taxonomy" id="8319"/>
    <lineage>
        <taxon>Eukaryota</taxon>
        <taxon>Metazoa</taxon>
        <taxon>Chordata</taxon>
        <taxon>Craniata</taxon>
        <taxon>Vertebrata</taxon>
        <taxon>Euteleostomi</taxon>
        <taxon>Amphibia</taxon>
        <taxon>Batrachia</taxon>
        <taxon>Caudata</taxon>
        <taxon>Salamandroidea</taxon>
        <taxon>Salamandridae</taxon>
        <taxon>Pleurodelinae</taxon>
        <taxon>Pleurodeles</taxon>
    </lineage>
</organism>
<dbReference type="EMBL" id="JANPWB010000003">
    <property type="protein sequence ID" value="KAJ1200119.1"/>
    <property type="molecule type" value="Genomic_DNA"/>
</dbReference>
<evidence type="ECO:0000256" key="1">
    <source>
        <dbReference type="SAM" id="MobiDB-lite"/>
    </source>
</evidence>
<feature type="compositionally biased region" description="Basic and acidic residues" evidence="1">
    <location>
        <begin position="44"/>
        <end position="59"/>
    </location>
</feature>
<dbReference type="AlphaFoldDB" id="A0AAV7VER8"/>
<dbReference type="Proteomes" id="UP001066276">
    <property type="component" value="Chromosome 2_1"/>
</dbReference>
<comment type="caution">
    <text evidence="2">The sequence shown here is derived from an EMBL/GenBank/DDBJ whole genome shotgun (WGS) entry which is preliminary data.</text>
</comment>
<proteinExistence type="predicted"/>
<keyword evidence="3" id="KW-1185">Reference proteome</keyword>
<sequence>MISLATQQSEFCCRANAGTQRCCRLGRVVGGLSETSAEGQGSTEVEKEVPPVPEKRGARDQPCTRAIGKAGEPRLQLCWAQGERRFAGLPWQRAGLGCRRAGGFRDLEAVWWTCDFERAVEPGPSCRIDNFGPTAAARTGGEDLQAGKSACIRPKSAETMAEQVRAV</sequence>
<accession>A0AAV7VER8</accession>
<feature type="region of interest" description="Disordered" evidence="1">
    <location>
        <begin position="34"/>
        <end position="60"/>
    </location>
</feature>
<gene>
    <name evidence="2" type="ORF">NDU88_003946</name>
</gene>
<protein>
    <submittedName>
        <fullName evidence="2">Uncharacterized protein</fullName>
    </submittedName>
</protein>
<reference evidence="2" key="1">
    <citation type="journal article" date="2022" name="bioRxiv">
        <title>Sequencing and chromosome-scale assembly of the giantPleurodeles waltlgenome.</title>
        <authorList>
            <person name="Brown T."/>
            <person name="Elewa A."/>
            <person name="Iarovenko S."/>
            <person name="Subramanian E."/>
            <person name="Araus A.J."/>
            <person name="Petzold A."/>
            <person name="Susuki M."/>
            <person name="Suzuki K.-i.T."/>
            <person name="Hayashi T."/>
            <person name="Toyoda A."/>
            <person name="Oliveira C."/>
            <person name="Osipova E."/>
            <person name="Leigh N.D."/>
            <person name="Simon A."/>
            <person name="Yun M.H."/>
        </authorList>
    </citation>
    <scope>NUCLEOTIDE SEQUENCE</scope>
    <source>
        <strain evidence="2">20211129_DDA</strain>
        <tissue evidence="2">Liver</tissue>
    </source>
</reference>